<feature type="domain" description="BPL/LPL catalytic" evidence="7">
    <location>
        <begin position="94"/>
        <end position="280"/>
    </location>
</feature>
<dbReference type="UniPathway" id="UPA00538">
    <property type="reaction ID" value="UER00592"/>
</dbReference>
<protein>
    <recommendedName>
        <fullName evidence="3">lipoyl(octanoyl) transferase</fullName>
        <ecNumber evidence="3">2.3.1.181</ecNumber>
    </recommendedName>
</protein>
<organism evidence="8 9">
    <name type="scientific">Paxillus involutus ATCC 200175</name>
    <dbReference type="NCBI Taxonomy" id="664439"/>
    <lineage>
        <taxon>Eukaryota</taxon>
        <taxon>Fungi</taxon>
        <taxon>Dikarya</taxon>
        <taxon>Basidiomycota</taxon>
        <taxon>Agaricomycotina</taxon>
        <taxon>Agaricomycetes</taxon>
        <taxon>Agaricomycetidae</taxon>
        <taxon>Boletales</taxon>
        <taxon>Paxilineae</taxon>
        <taxon>Paxillaceae</taxon>
        <taxon>Paxillus</taxon>
    </lineage>
</organism>
<dbReference type="Gene3D" id="3.30.930.10">
    <property type="entry name" value="Bira Bifunctional Protein, Domain 2"/>
    <property type="match status" value="1"/>
</dbReference>
<evidence type="ECO:0000313" key="8">
    <source>
        <dbReference type="EMBL" id="KIJ07985.1"/>
    </source>
</evidence>
<proteinExistence type="inferred from homology"/>
<dbReference type="InterPro" id="IPR000544">
    <property type="entry name" value="Octanoyltransferase"/>
</dbReference>
<evidence type="ECO:0000256" key="2">
    <source>
        <dbReference type="ARBA" id="ARBA00007907"/>
    </source>
</evidence>
<feature type="compositionally biased region" description="Basic and acidic residues" evidence="6">
    <location>
        <begin position="11"/>
        <end position="27"/>
    </location>
</feature>
<dbReference type="OrthoDB" id="19908at2759"/>
<dbReference type="InterPro" id="IPR020605">
    <property type="entry name" value="Octanoyltransferase_CS"/>
</dbReference>
<sequence>MAWGKPKKSSKRDTKLKQRQNSGDHNHRLSGPMEVALRVQFLDLLHTLHPVSISTPMSLPPVVYHYFQTPLPYARTLALQERLHQIQLGSRRASSHQDILLLLQHRPVYTTGRRQTEHELQSERARLTKIGAEFVTTSRGGQLTYHGPGQLVGYPLLDLGRTSPPMGIRDYICRMQKMIQIHLMSAHKLAHVPSDHTGVFLDPATKVASIGVQVRHRLTTHGFAMNVSKEPLEWFDRVVACGLADVKAGCIEVAAGKQIQVRDVVEGVVDVFGELYGRVMEKLRVESAGEVGEAILALEEEALEAGNWPNAPTS</sequence>
<evidence type="ECO:0000256" key="3">
    <source>
        <dbReference type="ARBA" id="ARBA00012334"/>
    </source>
</evidence>
<dbReference type="NCBIfam" id="TIGR00214">
    <property type="entry name" value="lipB"/>
    <property type="match status" value="1"/>
</dbReference>
<dbReference type="EMBL" id="KN819731">
    <property type="protein sequence ID" value="KIJ07985.1"/>
    <property type="molecule type" value="Genomic_DNA"/>
</dbReference>
<dbReference type="Pfam" id="PF21948">
    <property type="entry name" value="LplA-B_cat"/>
    <property type="match status" value="1"/>
</dbReference>
<dbReference type="EC" id="2.3.1.181" evidence="3"/>
<feature type="compositionally biased region" description="Basic residues" evidence="6">
    <location>
        <begin position="1"/>
        <end position="10"/>
    </location>
</feature>
<reference evidence="9" key="2">
    <citation type="submission" date="2015-01" db="EMBL/GenBank/DDBJ databases">
        <title>Evolutionary Origins and Diversification of the Mycorrhizal Mutualists.</title>
        <authorList>
            <consortium name="DOE Joint Genome Institute"/>
            <consortium name="Mycorrhizal Genomics Consortium"/>
            <person name="Kohler A."/>
            <person name="Kuo A."/>
            <person name="Nagy L.G."/>
            <person name="Floudas D."/>
            <person name="Copeland A."/>
            <person name="Barry K.W."/>
            <person name="Cichocki N."/>
            <person name="Veneault-Fourrey C."/>
            <person name="LaButti K."/>
            <person name="Lindquist E.A."/>
            <person name="Lipzen A."/>
            <person name="Lundell T."/>
            <person name="Morin E."/>
            <person name="Murat C."/>
            <person name="Riley R."/>
            <person name="Ohm R."/>
            <person name="Sun H."/>
            <person name="Tunlid A."/>
            <person name="Henrissat B."/>
            <person name="Grigoriev I.V."/>
            <person name="Hibbett D.S."/>
            <person name="Martin F."/>
        </authorList>
    </citation>
    <scope>NUCLEOTIDE SEQUENCE [LARGE SCALE GENOMIC DNA]</scope>
    <source>
        <strain evidence="9">ATCC 200175</strain>
    </source>
</reference>
<dbReference type="PANTHER" id="PTHR10993:SF7">
    <property type="entry name" value="LIPOYLTRANSFERASE 2, MITOCHONDRIAL-RELATED"/>
    <property type="match status" value="1"/>
</dbReference>
<dbReference type="SUPFAM" id="SSF55681">
    <property type="entry name" value="Class II aaRS and biotin synthetases"/>
    <property type="match status" value="1"/>
</dbReference>
<dbReference type="InterPro" id="IPR045864">
    <property type="entry name" value="aa-tRNA-synth_II/BPL/LPL"/>
</dbReference>
<dbReference type="HOGENOM" id="CLU_035168_1_2_1"/>
<evidence type="ECO:0000256" key="1">
    <source>
        <dbReference type="ARBA" id="ARBA00004821"/>
    </source>
</evidence>
<keyword evidence="4" id="KW-0808">Transferase</keyword>
<dbReference type="PANTHER" id="PTHR10993">
    <property type="entry name" value="OCTANOYLTRANSFERASE"/>
    <property type="match status" value="1"/>
</dbReference>
<feature type="region of interest" description="Disordered" evidence="6">
    <location>
        <begin position="1"/>
        <end position="30"/>
    </location>
</feature>
<dbReference type="Proteomes" id="UP000053647">
    <property type="component" value="Unassembled WGS sequence"/>
</dbReference>
<gene>
    <name evidence="8" type="ORF">PAXINDRAFT_182360</name>
</gene>
<accession>A0A0C9SXZ0</accession>
<evidence type="ECO:0000256" key="6">
    <source>
        <dbReference type="SAM" id="MobiDB-lite"/>
    </source>
</evidence>
<name>A0A0C9SXZ0_PAXIN</name>
<reference evidence="8 9" key="1">
    <citation type="submission" date="2014-06" db="EMBL/GenBank/DDBJ databases">
        <authorList>
            <consortium name="DOE Joint Genome Institute"/>
            <person name="Kuo A."/>
            <person name="Kohler A."/>
            <person name="Nagy L.G."/>
            <person name="Floudas D."/>
            <person name="Copeland A."/>
            <person name="Barry K.W."/>
            <person name="Cichocki N."/>
            <person name="Veneault-Fourrey C."/>
            <person name="LaButti K."/>
            <person name="Lindquist E.A."/>
            <person name="Lipzen A."/>
            <person name="Lundell T."/>
            <person name="Morin E."/>
            <person name="Murat C."/>
            <person name="Sun H."/>
            <person name="Tunlid A."/>
            <person name="Henrissat B."/>
            <person name="Grigoriev I.V."/>
            <person name="Hibbett D.S."/>
            <person name="Martin F."/>
            <person name="Nordberg H.P."/>
            <person name="Cantor M.N."/>
            <person name="Hua S.X."/>
        </authorList>
    </citation>
    <scope>NUCLEOTIDE SEQUENCE [LARGE SCALE GENOMIC DNA]</scope>
    <source>
        <strain evidence="8 9">ATCC 200175</strain>
    </source>
</reference>
<keyword evidence="9" id="KW-1185">Reference proteome</keyword>
<keyword evidence="5" id="KW-0012">Acyltransferase</keyword>
<evidence type="ECO:0000256" key="4">
    <source>
        <dbReference type="ARBA" id="ARBA00022679"/>
    </source>
</evidence>
<comment type="pathway">
    <text evidence="1">Protein modification; protein lipoylation via endogenous pathway; protein N(6)-(lipoyl)lysine from octanoyl-[acyl-carrier-protein]: step 1/2.</text>
</comment>
<dbReference type="GO" id="GO:0009249">
    <property type="term" value="P:protein lipoylation"/>
    <property type="evidence" value="ECO:0007669"/>
    <property type="project" value="InterPro"/>
</dbReference>
<dbReference type="PROSITE" id="PS01313">
    <property type="entry name" value="LIPB"/>
    <property type="match status" value="1"/>
</dbReference>
<evidence type="ECO:0000259" key="7">
    <source>
        <dbReference type="PROSITE" id="PS51733"/>
    </source>
</evidence>
<dbReference type="PROSITE" id="PS51733">
    <property type="entry name" value="BPL_LPL_CATALYTIC"/>
    <property type="match status" value="1"/>
</dbReference>
<dbReference type="InterPro" id="IPR004143">
    <property type="entry name" value="BPL_LPL_catalytic"/>
</dbReference>
<dbReference type="AlphaFoldDB" id="A0A0C9SXZ0"/>
<dbReference type="GO" id="GO:0033819">
    <property type="term" value="F:lipoyl(octanoyl) transferase activity"/>
    <property type="evidence" value="ECO:0007669"/>
    <property type="project" value="UniProtKB-EC"/>
</dbReference>
<evidence type="ECO:0000256" key="5">
    <source>
        <dbReference type="ARBA" id="ARBA00023315"/>
    </source>
</evidence>
<evidence type="ECO:0000313" key="9">
    <source>
        <dbReference type="Proteomes" id="UP000053647"/>
    </source>
</evidence>
<comment type="similarity">
    <text evidence="2">Belongs to the LipB family.</text>
</comment>